<dbReference type="AlphaFoldDB" id="A0A4Y7PSY7"/>
<protein>
    <recommendedName>
        <fullName evidence="1">Ricin B lectin domain-containing protein</fullName>
    </recommendedName>
</protein>
<proteinExistence type="predicted"/>
<dbReference type="SUPFAM" id="SSF50370">
    <property type="entry name" value="Ricin B-like lectins"/>
    <property type="match status" value="1"/>
</dbReference>
<dbReference type="InterPro" id="IPR035992">
    <property type="entry name" value="Ricin_B-like_lectins"/>
</dbReference>
<evidence type="ECO:0000313" key="3">
    <source>
        <dbReference type="Proteomes" id="UP000294933"/>
    </source>
</evidence>
<evidence type="ECO:0000259" key="1">
    <source>
        <dbReference type="Pfam" id="PF14200"/>
    </source>
</evidence>
<dbReference type="Proteomes" id="UP000294933">
    <property type="component" value="Unassembled WGS sequence"/>
</dbReference>
<dbReference type="InterPro" id="IPR000772">
    <property type="entry name" value="Ricin_B_lectin"/>
</dbReference>
<gene>
    <name evidence="2" type="ORF">BD410DRAFT_793508</name>
</gene>
<sequence>MPTKVTGILPTGRYQIRNEFTEKYLRLNVGDDVATMACAINHPEELQMWNINDSGGGTYTIRNYANGYSANVQRPVQEGTYVIASGSGTARLFVIKETLVPGNYR</sequence>
<reference evidence="2 3" key="1">
    <citation type="submission" date="2018-06" db="EMBL/GenBank/DDBJ databases">
        <title>A transcriptomic atlas of mushroom development highlights an independent origin of complex multicellularity.</title>
        <authorList>
            <consortium name="DOE Joint Genome Institute"/>
            <person name="Krizsan K."/>
            <person name="Almasi E."/>
            <person name="Merenyi Z."/>
            <person name="Sahu N."/>
            <person name="Viragh M."/>
            <person name="Koszo T."/>
            <person name="Mondo S."/>
            <person name="Kiss B."/>
            <person name="Balint B."/>
            <person name="Kues U."/>
            <person name="Barry K."/>
            <person name="Hegedus J.C."/>
            <person name="Henrissat B."/>
            <person name="Johnson J."/>
            <person name="Lipzen A."/>
            <person name="Ohm R."/>
            <person name="Nagy I."/>
            <person name="Pangilinan J."/>
            <person name="Yan J."/>
            <person name="Xiong Y."/>
            <person name="Grigoriev I.V."/>
            <person name="Hibbett D.S."/>
            <person name="Nagy L.G."/>
        </authorList>
    </citation>
    <scope>NUCLEOTIDE SEQUENCE [LARGE SCALE GENOMIC DNA]</scope>
    <source>
        <strain evidence="2 3">SZMC22713</strain>
    </source>
</reference>
<name>A0A4Y7PSY7_9AGAM</name>
<dbReference type="Gene3D" id="2.80.10.50">
    <property type="match status" value="1"/>
</dbReference>
<organism evidence="2 3">
    <name type="scientific">Rickenella mellea</name>
    <dbReference type="NCBI Taxonomy" id="50990"/>
    <lineage>
        <taxon>Eukaryota</taxon>
        <taxon>Fungi</taxon>
        <taxon>Dikarya</taxon>
        <taxon>Basidiomycota</taxon>
        <taxon>Agaricomycotina</taxon>
        <taxon>Agaricomycetes</taxon>
        <taxon>Hymenochaetales</taxon>
        <taxon>Rickenellaceae</taxon>
        <taxon>Rickenella</taxon>
    </lineage>
</organism>
<keyword evidence="3" id="KW-1185">Reference proteome</keyword>
<accession>A0A4Y7PSY7</accession>
<evidence type="ECO:0000313" key="2">
    <source>
        <dbReference type="EMBL" id="TDL18198.1"/>
    </source>
</evidence>
<feature type="domain" description="Ricin B lectin" evidence="1">
    <location>
        <begin position="11"/>
        <end position="82"/>
    </location>
</feature>
<dbReference type="Pfam" id="PF14200">
    <property type="entry name" value="RicinB_lectin_2"/>
    <property type="match status" value="1"/>
</dbReference>
<dbReference type="EMBL" id="ML170211">
    <property type="protein sequence ID" value="TDL18198.1"/>
    <property type="molecule type" value="Genomic_DNA"/>
</dbReference>
<dbReference type="VEuPathDB" id="FungiDB:BD410DRAFT_793508"/>